<evidence type="ECO:0000313" key="2">
    <source>
        <dbReference type="EMBL" id="RMS55357.1"/>
    </source>
</evidence>
<organism evidence="2 3">
    <name type="scientific">Pseudomonas aeruginosa</name>
    <dbReference type="NCBI Taxonomy" id="287"/>
    <lineage>
        <taxon>Bacteria</taxon>
        <taxon>Pseudomonadati</taxon>
        <taxon>Pseudomonadota</taxon>
        <taxon>Gammaproteobacteria</taxon>
        <taxon>Pseudomonadales</taxon>
        <taxon>Pseudomonadaceae</taxon>
        <taxon>Pseudomonas</taxon>
    </lineage>
</organism>
<proteinExistence type="predicted"/>
<evidence type="ECO:0000313" key="3">
    <source>
        <dbReference type="Proteomes" id="UP000270834"/>
    </source>
</evidence>
<accession>A0A3M5E1G6</accession>
<comment type="caution">
    <text evidence="2">The sequence shown here is derived from an EMBL/GenBank/DDBJ whole genome shotgun (WGS) entry which is preliminary data.</text>
</comment>
<sequence>MGRARLQAAEFQICLIKTASRQLLESLYATSTNHLFELYFATRSYHQGKEVMTRHRSPLNSGFTIDKPPSSPHGKAPNERRDDIWLWFYLALRGKALYRSEALNPRTMSEQMAESIKSFRLSLEEIAVDQSRQMVSEEHITWISDCKRQLAWIQHRLNRDKRIRTPDIYSSALTEREMLVAKIDCSGSAPKVKESFVIGLKQDWNEQMVLDSQLNWVQETSEAGACQHVVEWMRKHQPEQEFPETVPKTLQELLIASDAWTWSDVERKYCVSTARRLWRQALRRKKAKGKKQYNFILSDKAIKRLDRFSKDNELSRARVLEILLQMEEEKDLYLKEQIRVLRGIDP</sequence>
<reference evidence="2 3" key="1">
    <citation type="submission" date="2018-08" db="EMBL/GenBank/DDBJ databases">
        <title>Recombination of ecologically and evolutionarily significant loci maintains genetic cohesion in the Pseudomonas syringae species complex.</title>
        <authorList>
            <person name="Dillon M."/>
            <person name="Thakur S."/>
            <person name="Almeida R.N.D."/>
            <person name="Weir B.S."/>
            <person name="Guttman D.S."/>
        </authorList>
    </citation>
    <scope>NUCLEOTIDE SEQUENCE [LARGE SCALE GENOMIC DNA]</scope>
    <source>
        <strain evidence="2 3">ICMP 7846</strain>
    </source>
</reference>
<name>A0A3M5E1G6_PSEAI</name>
<dbReference type="EMBL" id="RBSQ01000585">
    <property type="protein sequence ID" value="RMS55357.1"/>
    <property type="molecule type" value="Genomic_DNA"/>
</dbReference>
<protein>
    <submittedName>
        <fullName evidence="2">Uncharacterized protein</fullName>
    </submittedName>
</protein>
<evidence type="ECO:0000256" key="1">
    <source>
        <dbReference type="SAM" id="MobiDB-lite"/>
    </source>
</evidence>
<gene>
    <name evidence="2" type="ORF">ALP65_200011</name>
</gene>
<dbReference type="Proteomes" id="UP000270834">
    <property type="component" value="Unassembled WGS sequence"/>
</dbReference>
<dbReference type="AlphaFoldDB" id="A0A3M5E1G6"/>
<feature type="region of interest" description="Disordered" evidence="1">
    <location>
        <begin position="56"/>
        <end position="77"/>
    </location>
</feature>